<keyword evidence="2" id="KW-0808">Transferase</keyword>
<dbReference type="GO" id="GO:0016740">
    <property type="term" value="F:transferase activity"/>
    <property type="evidence" value="ECO:0007669"/>
    <property type="project" value="UniProtKB-KW"/>
</dbReference>
<dbReference type="PANTHER" id="PTHR42695:SF5">
    <property type="entry name" value="GLUTAMINE AMIDOTRANSFERASE YLR126C-RELATED"/>
    <property type="match status" value="1"/>
</dbReference>
<dbReference type="AlphaFoldDB" id="A0A845U7C6"/>
<dbReference type="EMBL" id="WNJL01000037">
    <property type="protein sequence ID" value="NDU43572.1"/>
    <property type="molecule type" value="Genomic_DNA"/>
</dbReference>
<dbReference type="RefSeq" id="WP_163098756.1">
    <property type="nucleotide sequence ID" value="NZ_CP127523.1"/>
</dbReference>
<dbReference type="CDD" id="cd01741">
    <property type="entry name" value="GATase1_1"/>
    <property type="match status" value="1"/>
</dbReference>
<dbReference type="GO" id="GO:0005829">
    <property type="term" value="C:cytosol"/>
    <property type="evidence" value="ECO:0007669"/>
    <property type="project" value="TreeGrafter"/>
</dbReference>
<evidence type="ECO:0000259" key="1">
    <source>
        <dbReference type="Pfam" id="PF00117"/>
    </source>
</evidence>
<dbReference type="FunFam" id="3.40.50.880:FF:000033">
    <property type="entry name" value="Glutamine amidotransferase class-I"/>
    <property type="match status" value="1"/>
</dbReference>
<sequence>MAELLVFQHHFAEGPGTLGDLLASHGHGTTTVRLDLGEVPPPSMRGYGGLVIMGGPMSANQDDRYPWLRTERSFIRDCVLAGIPTIGHCLGAQLIAKALGGEVCVNPSGPEIGWWPVTKTTASVDGHWLDDLPERFEGFHWHGETFTLPEGAVPLLSSDICAHQTFSVGDHCLALQWHPEVTERAVRVWVEVMHADLLSEADGVQSAQEILDGVGERCVALARWARLIYTPWILKIA</sequence>
<dbReference type="InterPro" id="IPR017926">
    <property type="entry name" value="GATASE"/>
</dbReference>
<dbReference type="InterPro" id="IPR029062">
    <property type="entry name" value="Class_I_gatase-like"/>
</dbReference>
<gene>
    <name evidence="2" type="ORF">GL267_13345</name>
</gene>
<dbReference type="Gene3D" id="3.40.50.880">
    <property type="match status" value="1"/>
</dbReference>
<protein>
    <submittedName>
        <fullName evidence="2">Type 1 glutamine amidotransferase</fullName>
    </submittedName>
</protein>
<keyword evidence="2" id="KW-0315">Glutamine amidotransferase</keyword>
<feature type="domain" description="Glutamine amidotransferase" evidence="1">
    <location>
        <begin position="45"/>
        <end position="184"/>
    </location>
</feature>
<reference evidence="2" key="1">
    <citation type="submission" date="2019-11" db="EMBL/GenBank/DDBJ databases">
        <title>Acidithiobacillus ferrianus sp. nov.: a facultatively anaerobic and extremely acidophilic chemolithoautotroph.</title>
        <authorList>
            <person name="Norris P.R."/>
            <person name="Falagan C."/>
            <person name="Moya-Beltran A."/>
            <person name="Castro M."/>
            <person name="Quatrini R."/>
            <person name="Johnson D.B."/>
        </authorList>
    </citation>
    <scope>NUCLEOTIDE SEQUENCE [LARGE SCALE GENOMIC DNA]</scope>
    <source>
        <strain evidence="2">MG</strain>
    </source>
</reference>
<organism evidence="2">
    <name type="scientific">Acidithiobacillus ferrianus</name>
    <dbReference type="NCBI Taxonomy" id="2678518"/>
    <lineage>
        <taxon>Bacteria</taxon>
        <taxon>Pseudomonadati</taxon>
        <taxon>Pseudomonadota</taxon>
        <taxon>Acidithiobacillia</taxon>
        <taxon>Acidithiobacillales</taxon>
        <taxon>Acidithiobacillaceae</taxon>
        <taxon>Acidithiobacillus</taxon>
    </lineage>
</organism>
<dbReference type="InterPro" id="IPR044992">
    <property type="entry name" value="ChyE-like"/>
</dbReference>
<proteinExistence type="predicted"/>
<accession>A0A845U7C6</accession>
<evidence type="ECO:0000313" key="2">
    <source>
        <dbReference type="EMBL" id="NDU43572.1"/>
    </source>
</evidence>
<dbReference type="Pfam" id="PF00117">
    <property type="entry name" value="GATase"/>
    <property type="match status" value="1"/>
</dbReference>
<name>A0A845U7C6_9PROT</name>
<comment type="caution">
    <text evidence="2">The sequence shown here is derived from an EMBL/GenBank/DDBJ whole genome shotgun (WGS) entry which is preliminary data.</text>
</comment>
<dbReference type="SUPFAM" id="SSF52317">
    <property type="entry name" value="Class I glutamine amidotransferase-like"/>
    <property type="match status" value="1"/>
</dbReference>
<dbReference type="PANTHER" id="PTHR42695">
    <property type="entry name" value="GLUTAMINE AMIDOTRANSFERASE YLR126C-RELATED"/>
    <property type="match status" value="1"/>
</dbReference>
<dbReference type="PROSITE" id="PS51273">
    <property type="entry name" value="GATASE_TYPE_1"/>
    <property type="match status" value="1"/>
</dbReference>